<evidence type="ECO:0000256" key="4">
    <source>
        <dbReference type="ARBA" id="ARBA00022989"/>
    </source>
</evidence>
<feature type="transmembrane region" description="Helical" evidence="6">
    <location>
        <begin position="54"/>
        <end position="78"/>
    </location>
</feature>
<evidence type="ECO:0000256" key="5">
    <source>
        <dbReference type="ARBA" id="ARBA00023136"/>
    </source>
</evidence>
<comment type="similarity">
    <text evidence="2">Belongs to the cornichon family.</text>
</comment>
<dbReference type="AlphaFoldDB" id="A0AAV0C7B1"/>
<feature type="transmembrane region" description="Helical" evidence="6">
    <location>
        <begin position="114"/>
        <end position="141"/>
    </location>
</feature>
<dbReference type="EMBL" id="CAMAPF010000015">
    <property type="protein sequence ID" value="CAH9068596.1"/>
    <property type="molecule type" value="Genomic_DNA"/>
</dbReference>
<proteinExistence type="inferred from homology"/>
<comment type="caution">
    <text evidence="7">The sequence shown here is derived from an EMBL/GenBank/DDBJ whole genome shotgun (WGS) entry which is preliminary data.</text>
</comment>
<keyword evidence="4 6" id="KW-1133">Transmembrane helix</keyword>
<dbReference type="Proteomes" id="UP001152523">
    <property type="component" value="Unassembled WGS sequence"/>
</dbReference>
<organism evidence="7 8">
    <name type="scientific">Cuscuta epithymum</name>
    <dbReference type="NCBI Taxonomy" id="186058"/>
    <lineage>
        <taxon>Eukaryota</taxon>
        <taxon>Viridiplantae</taxon>
        <taxon>Streptophyta</taxon>
        <taxon>Embryophyta</taxon>
        <taxon>Tracheophyta</taxon>
        <taxon>Spermatophyta</taxon>
        <taxon>Magnoliopsida</taxon>
        <taxon>eudicotyledons</taxon>
        <taxon>Gunneridae</taxon>
        <taxon>Pentapetalae</taxon>
        <taxon>asterids</taxon>
        <taxon>lamiids</taxon>
        <taxon>Solanales</taxon>
        <taxon>Convolvulaceae</taxon>
        <taxon>Cuscuteae</taxon>
        <taxon>Cuscuta</taxon>
        <taxon>Cuscuta subgen. Cuscuta</taxon>
    </lineage>
</organism>
<gene>
    <name evidence="7" type="ORF">CEPIT_LOCUS2790</name>
</gene>
<sequence length="157" mass="18220">MAWEPIRWLIFFVMNISLLCINLYQMVCLTDLEADYMNPYESASRINSVVLKEFLLQGAFCFLLLVTGHWLLFLLSLLPTYFNAKKFLASQYLIDVTEVFRVIDSEKKIRIAKLAFYLVFFIVVLIRSFFAGTFSIVLSVLRSNGDDLDVRSSVLEF</sequence>
<dbReference type="PANTHER" id="PTHR12290">
    <property type="entry name" value="CORNICHON-RELATED"/>
    <property type="match status" value="1"/>
</dbReference>
<name>A0AAV0C7B1_9ASTE</name>
<accession>A0AAV0C7B1</accession>
<reference evidence="7" key="1">
    <citation type="submission" date="2022-07" db="EMBL/GenBank/DDBJ databases">
        <authorList>
            <person name="Macas J."/>
            <person name="Novak P."/>
            <person name="Neumann P."/>
        </authorList>
    </citation>
    <scope>NUCLEOTIDE SEQUENCE</scope>
</reference>
<dbReference type="Pfam" id="PF03311">
    <property type="entry name" value="Cornichon"/>
    <property type="match status" value="1"/>
</dbReference>
<keyword evidence="3 6" id="KW-0812">Transmembrane</keyword>
<dbReference type="GO" id="GO:0016192">
    <property type="term" value="P:vesicle-mediated transport"/>
    <property type="evidence" value="ECO:0007669"/>
    <property type="project" value="InterPro"/>
</dbReference>
<dbReference type="SMART" id="SM01398">
    <property type="entry name" value="Cornichon"/>
    <property type="match status" value="1"/>
</dbReference>
<dbReference type="GO" id="GO:0016020">
    <property type="term" value="C:membrane"/>
    <property type="evidence" value="ECO:0007669"/>
    <property type="project" value="UniProtKB-SubCell"/>
</dbReference>
<evidence type="ECO:0000256" key="3">
    <source>
        <dbReference type="ARBA" id="ARBA00022692"/>
    </source>
</evidence>
<evidence type="ECO:0000256" key="2">
    <source>
        <dbReference type="ARBA" id="ARBA00010095"/>
    </source>
</evidence>
<evidence type="ECO:0000313" key="8">
    <source>
        <dbReference type="Proteomes" id="UP001152523"/>
    </source>
</evidence>
<dbReference type="InterPro" id="IPR003377">
    <property type="entry name" value="Cornichon"/>
</dbReference>
<feature type="transmembrane region" description="Helical" evidence="6">
    <location>
        <begin position="7"/>
        <end position="27"/>
    </location>
</feature>
<keyword evidence="5 6" id="KW-0472">Membrane</keyword>
<evidence type="ECO:0000313" key="7">
    <source>
        <dbReference type="EMBL" id="CAH9068596.1"/>
    </source>
</evidence>
<evidence type="ECO:0000256" key="6">
    <source>
        <dbReference type="SAM" id="Phobius"/>
    </source>
</evidence>
<comment type="subcellular location">
    <subcellularLocation>
        <location evidence="1">Membrane</location>
        <topology evidence="1">Multi-pass membrane protein</topology>
    </subcellularLocation>
</comment>
<evidence type="ECO:0008006" key="9">
    <source>
        <dbReference type="Google" id="ProtNLM"/>
    </source>
</evidence>
<keyword evidence="8" id="KW-1185">Reference proteome</keyword>
<protein>
    <recommendedName>
        <fullName evidence="9">Cornichon</fullName>
    </recommendedName>
</protein>
<evidence type="ECO:0000256" key="1">
    <source>
        <dbReference type="ARBA" id="ARBA00004141"/>
    </source>
</evidence>